<comment type="caution">
    <text evidence="1">The sequence shown here is derived from an EMBL/GenBank/DDBJ whole genome shotgun (WGS) entry which is preliminary data.</text>
</comment>
<name>A0A5C4KQL9_PSEJE</name>
<sequence length="61" mass="6259">MRGCSASTGTRCWPLSSPGIGRPEHPVNQCGSGLARECGVSVEISLIDTPHSRASPLPQGG</sequence>
<accession>A0A5C4KQL9</accession>
<evidence type="ECO:0000313" key="2">
    <source>
        <dbReference type="Proteomes" id="UP000306272"/>
    </source>
</evidence>
<dbReference type="Proteomes" id="UP000306272">
    <property type="component" value="Unassembled WGS sequence"/>
</dbReference>
<reference evidence="1" key="1">
    <citation type="submission" date="2019-06" db="EMBL/GenBank/DDBJ databases">
        <title>Pseudomonas-derived Butenolides : (Bio)synthesis of Styrolides.</title>
        <authorList>
            <person name="Klapper M."/>
            <person name="Chowdhury S."/>
            <person name="Stallforth P."/>
        </authorList>
    </citation>
    <scope>NUCLEOTIDE SEQUENCE [LARGE SCALE GENOMIC DNA]</scope>
    <source>
        <strain evidence="1">EC-S101</strain>
    </source>
</reference>
<gene>
    <name evidence="1" type="ORF">FHG55_26405</name>
</gene>
<protein>
    <submittedName>
        <fullName evidence="1">Uncharacterized protein</fullName>
    </submittedName>
</protein>
<evidence type="ECO:0000313" key="1">
    <source>
        <dbReference type="EMBL" id="TNB91354.1"/>
    </source>
</evidence>
<dbReference type="EMBL" id="VDDB01000020">
    <property type="protein sequence ID" value="TNB91354.1"/>
    <property type="molecule type" value="Genomic_DNA"/>
</dbReference>
<keyword evidence="2" id="KW-1185">Reference proteome</keyword>
<dbReference type="AlphaFoldDB" id="A0A5C4KQL9"/>
<organism evidence="1 2">
    <name type="scientific">Pseudomonas jessenii</name>
    <dbReference type="NCBI Taxonomy" id="77298"/>
    <lineage>
        <taxon>Bacteria</taxon>
        <taxon>Pseudomonadati</taxon>
        <taxon>Pseudomonadota</taxon>
        <taxon>Gammaproteobacteria</taxon>
        <taxon>Pseudomonadales</taxon>
        <taxon>Pseudomonadaceae</taxon>
        <taxon>Pseudomonas</taxon>
    </lineage>
</organism>
<proteinExistence type="predicted"/>